<proteinExistence type="predicted"/>
<keyword evidence="2" id="KW-0614">Plasmid</keyword>
<organism evidence="2">
    <name type="scientific">Rhodococcus hoagii</name>
    <name type="common">Corynebacterium equii</name>
    <dbReference type="NCBI Taxonomy" id="43767"/>
    <lineage>
        <taxon>Bacteria</taxon>
        <taxon>Bacillati</taxon>
        <taxon>Actinomycetota</taxon>
        <taxon>Actinomycetes</taxon>
        <taxon>Mycobacteriales</taxon>
        <taxon>Nocardiaceae</taxon>
        <taxon>Prescottella</taxon>
    </lineage>
</organism>
<accession>A0A0F6WFS6</accession>
<geneLocation type="plasmid" evidence="3">
    <name>pVAPN1571</name>
</geneLocation>
<feature type="region of interest" description="Disordered" evidence="1">
    <location>
        <begin position="1"/>
        <end position="81"/>
    </location>
</feature>
<feature type="compositionally biased region" description="Low complexity" evidence="1">
    <location>
        <begin position="32"/>
        <end position="66"/>
    </location>
</feature>
<dbReference type="EMBL" id="KF439868">
    <property type="protein sequence ID" value="AKG90510.1"/>
    <property type="molecule type" value="Genomic_DNA"/>
</dbReference>
<geneLocation type="plasmid" evidence="2">
    <name>pVAPN2012</name>
</geneLocation>
<evidence type="ECO:0000313" key="3">
    <source>
        <dbReference type="EMBL" id="AKG90510.1"/>
    </source>
</evidence>
<name>A0A0F6WFS6_RHOHA</name>
<keyword evidence="2" id="KW-0238">DNA-binding</keyword>
<evidence type="ECO:0000313" key="2">
    <source>
        <dbReference type="EMBL" id="AKF16010.1"/>
    </source>
</evidence>
<dbReference type="Gene3D" id="6.10.180.30">
    <property type="match status" value="1"/>
</dbReference>
<evidence type="ECO:0000256" key="1">
    <source>
        <dbReference type="SAM" id="MobiDB-lite"/>
    </source>
</evidence>
<gene>
    <name evidence="2" type="ORF">pVAPN2012_0510</name>
    <name evidence="3" type="ORF">pVAPN_0510</name>
</gene>
<dbReference type="EMBL" id="KP851975">
    <property type="protein sequence ID" value="AKF16010.1"/>
    <property type="molecule type" value="Genomic_DNA"/>
</dbReference>
<protein>
    <submittedName>
        <fullName evidence="2">Putative DNA-binding protein</fullName>
    </submittedName>
</protein>
<dbReference type="AlphaFoldDB" id="A0A0F6WFS6"/>
<reference evidence="2" key="1">
    <citation type="journal article" date="2015" name="Infect. Immun.">
        <title>An Invertron-Like Linear Plasmid Mediates Intracellular Survival and Virulence in Bovine Isolates of Rhodococcus equi.</title>
        <authorList>
            <person name="Valero-Rello A."/>
            <person name="Hapeshi A."/>
            <person name="Anastasi E."/>
            <person name="Alvarez S."/>
            <person name="Scortti M."/>
            <person name="Meijer W.G."/>
            <person name="MacArthur I."/>
            <person name="Vazquez-Boland J.A."/>
        </authorList>
    </citation>
    <scope>NUCLEOTIDE SEQUENCE</scope>
    <source>
        <strain evidence="3">PAM1571</strain>
        <strain evidence="2">PAM2012</strain>
        <plasmid evidence="3">pVAPN1571</plasmid>
        <plasmid evidence="2">pVAPN2012</plasmid>
    </source>
</reference>
<sequence>MSGIPEPSRPAPRSSRRNVFAQAAESSKTEAEAPATTQQPAATPAPVAQQSDATPAPVAQRPAAPATRRKRREDKRKAETTDILLSLDVDLKERMVATLEHTRPRTGITSQQMFIRVAIEQLCARLEADYNRGEAFPQPAEDITL</sequence>
<dbReference type="RefSeq" id="WP_194235697.1">
    <property type="nucleotide sequence ID" value="NZ_AP024182.1"/>
</dbReference>
<dbReference type="GO" id="GO:0003677">
    <property type="term" value="F:DNA binding"/>
    <property type="evidence" value="ECO:0007669"/>
    <property type="project" value="UniProtKB-KW"/>
</dbReference>